<name>A0A942UBI3_9BACI</name>
<dbReference type="Gene3D" id="3.40.50.970">
    <property type="match status" value="2"/>
</dbReference>
<comment type="similarity">
    <text evidence="3 6">Belongs to the TPP enzyme family.</text>
</comment>
<dbReference type="RefSeq" id="WP_213119616.1">
    <property type="nucleotide sequence ID" value="NZ_JAGYPF010000004.1"/>
</dbReference>
<dbReference type="InterPro" id="IPR000399">
    <property type="entry name" value="TPP-bd_CS"/>
</dbReference>
<dbReference type="SUPFAM" id="SSF52518">
    <property type="entry name" value="Thiamin diphosphate-binding fold (THDP-binding)"/>
    <property type="match status" value="2"/>
</dbReference>
<evidence type="ECO:0000256" key="1">
    <source>
        <dbReference type="ARBA" id="ARBA00001946"/>
    </source>
</evidence>
<dbReference type="PANTHER" id="PTHR18968:SF166">
    <property type="entry name" value="2-HYDROXYACYL-COA LYASE 2"/>
    <property type="match status" value="1"/>
</dbReference>
<sequence>MNGAELLVAALYKKGVRQVFSLNGGHISLVYKALIDYGIRIVDVRHEEAAAHMAYAWARLTGQPAVVLATAGPGVTNTTTGVATAFQAATPMVVIGAHAPIPQMGMGAMQEIDQAGIMKPITKFAELIFETKKIPMWVNRAFQTTSSGKPGPVFLDIPTSVFKAEADPKWLEQVSDTLVVDPPAPDLSAVQKVTSILRNAERPLIIAGGGTFFSGAHEALIDFAERHGVPVLTTSLNKGVFPDTHPLHVGAARSLAMATADVVIILGARLNFILGYGYEPRFSKDSIFVQVDTDPTEIARTRPIDVPVISDVRKFLLELDMALQDHPNVSKQFTSWVQKLQKKDRDNRDRLDRQAAELTSSPIHPLRLCYEVNKYLTKDTTLVADGGDILSYGRLAFGRDLPGHYVDPGALGTIGIGISAAIAAKIARPESPVILVVGDGSLGFTLSELDTAVRHQIPIVIVVSNNGGWNIERKAMELDFGPEYTVGTTLNRTRYDLIMEAFGGHGEWVTELSQLPDALQRSIEAGVPALVNVETDANVVSPDLARGLAQVPEDQPINYKSVTE</sequence>
<gene>
    <name evidence="10" type="ORF">KHA99_22080</name>
</gene>
<comment type="caution">
    <text evidence="10">The sequence shown here is derived from an EMBL/GenBank/DDBJ whole genome shotgun (WGS) entry which is preliminary data.</text>
</comment>
<evidence type="ECO:0000259" key="7">
    <source>
        <dbReference type="Pfam" id="PF00205"/>
    </source>
</evidence>
<feature type="domain" description="Thiamine pyrophosphate enzyme N-terminal TPP-binding" evidence="9">
    <location>
        <begin position="1"/>
        <end position="116"/>
    </location>
</feature>
<keyword evidence="4" id="KW-0479">Metal-binding</keyword>
<dbReference type="InterPro" id="IPR012000">
    <property type="entry name" value="Thiamin_PyroP_enz_cen_dom"/>
</dbReference>
<evidence type="ECO:0000256" key="3">
    <source>
        <dbReference type="ARBA" id="ARBA00007812"/>
    </source>
</evidence>
<dbReference type="Pfam" id="PF02776">
    <property type="entry name" value="TPP_enzyme_N"/>
    <property type="match status" value="1"/>
</dbReference>
<dbReference type="GO" id="GO:0050660">
    <property type="term" value="F:flavin adenine dinucleotide binding"/>
    <property type="evidence" value="ECO:0007669"/>
    <property type="project" value="TreeGrafter"/>
</dbReference>
<dbReference type="InterPro" id="IPR029035">
    <property type="entry name" value="DHS-like_NAD/FAD-binding_dom"/>
</dbReference>
<dbReference type="Proteomes" id="UP000679749">
    <property type="component" value="Unassembled WGS sequence"/>
</dbReference>
<dbReference type="SUPFAM" id="SSF52467">
    <property type="entry name" value="DHS-like NAD/FAD-binding domain"/>
    <property type="match status" value="1"/>
</dbReference>
<dbReference type="Pfam" id="PF02775">
    <property type="entry name" value="TPP_enzyme_C"/>
    <property type="match status" value="1"/>
</dbReference>
<proteinExistence type="inferred from homology"/>
<evidence type="ECO:0000256" key="6">
    <source>
        <dbReference type="RuleBase" id="RU362132"/>
    </source>
</evidence>
<evidence type="ECO:0000313" key="11">
    <source>
        <dbReference type="Proteomes" id="UP000679749"/>
    </source>
</evidence>
<dbReference type="InterPro" id="IPR045229">
    <property type="entry name" value="TPP_enz"/>
</dbReference>
<dbReference type="Pfam" id="PF00205">
    <property type="entry name" value="TPP_enzyme_M"/>
    <property type="match status" value="1"/>
</dbReference>
<feature type="domain" description="Thiamine pyrophosphate enzyme central" evidence="7">
    <location>
        <begin position="190"/>
        <end position="319"/>
    </location>
</feature>
<dbReference type="GO" id="GO:0009099">
    <property type="term" value="P:L-valine biosynthetic process"/>
    <property type="evidence" value="ECO:0007669"/>
    <property type="project" value="TreeGrafter"/>
</dbReference>
<dbReference type="GO" id="GO:0000287">
    <property type="term" value="F:magnesium ion binding"/>
    <property type="evidence" value="ECO:0007669"/>
    <property type="project" value="InterPro"/>
</dbReference>
<dbReference type="PROSITE" id="PS00187">
    <property type="entry name" value="TPP_ENZYMES"/>
    <property type="match status" value="1"/>
</dbReference>
<accession>A0A942UBI3</accession>
<dbReference type="GO" id="GO:0005948">
    <property type="term" value="C:acetolactate synthase complex"/>
    <property type="evidence" value="ECO:0007669"/>
    <property type="project" value="TreeGrafter"/>
</dbReference>
<organism evidence="10 11">
    <name type="scientific">Neobacillus rhizophilus</name>
    <dbReference type="NCBI Taxonomy" id="2833579"/>
    <lineage>
        <taxon>Bacteria</taxon>
        <taxon>Bacillati</taxon>
        <taxon>Bacillota</taxon>
        <taxon>Bacilli</taxon>
        <taxon>Bacillales</taxon>
        <taxon>Bacillaceae</taxon>
        <taxon>Neobacillus</taxon>
    </lineage>
</organism>
<dbReference type="InterPro" id="IPR012001">
    <property type="entry name" value="Thiamin_PyroP_enz_TPP-bd_dom"/>
</dbReference>
<keyword evidence="5 6" id="KW-0786">Thiamine pyrophosphate</keyword>
<evidence type="ECO:0000256" key="2">
    <source>
        <dbReference type="ARBA" id="ARBA00001964"/>
    </source>
</evidence>
<keyword evidence="11" id="KW-1185">Reference proteome</keyword>
<protein>
    <submittedName>
        <fullName evidence="10">Thiamine pyrophosphate-binding protein</fullName>
    </submittedName>
</protein>
<reference evidence="10" key="1">
    <citation type="submission" date="2021-05" db="EMBL/GenBank/DDBJ databases">
        <title>Novel Bacillus species.</title>
        <authorList>
            <person name="Liu G."/>
        </authorList>
    </citation>
    <scope>NUCLEOTIDE SEQUENCE</scope>
    <source>
        <strain evidence="10">FJAT-49825</strain>
    </source>
</reference>
<dbReference type="EMBL" id="JAGYPF010000004">
    <property type="protein sequence ID" value="MBS4215134.1"/>
    <property type="molecule type" value="Genomic_DNA"/>
</dbReference>
<evidence type="ECO:0000256" key="5">
    <source>
        <dbReference type="ARBA" id="ARBA00023052"/>
    </source>
</evidence>
<feature type="domain" description="Thiamine pyrophosphate enzyme TPP-binding" evidence="8">
    <location>
        <begin position="397"/>
        <end position="533"/>
    </location>
</feature>
<evidence type="ECO:0000256" key="4">
    <source>
        <dbReference type="ARBA" id="ARBA00022723"/>
    </source>
</evidence>
<dbReference type="CDD" id="cd02004">
    <property type="entry name" value="TPP_BZL_OCoD_HPCL"/>
    <property type="match status" value="1"/>
</dbReference>
<dbReference type="GO" id="GO:0009097">
    <property type="term" value="P:isoleucine biosynthetic process"/>
    <property type="evidence" value="ECO:0007669"/>
    <property type="project" value="TreeGrafter"/>
</dbReference>
<dbReference type="GO" id="GO:0003984">
    <property type="term" value="F:acetolactate synthase activity"/>
    <property type="evidence" value="ECO:0007669"/>
    <property type="project" value="TreeGrafter"/>
</dbReference>
<dbReference type="FunFam" id="3.40.50.970:FF:000007">
    <property type="entry name" value="Acetolactate synthase"/>
    <property type="match status" value="1"/>
</dbReference>
<comment type="cofactor">
    <cofactor evidence="1">
        <name>Mg(2+)</name>
        <dbReference type="ChEBI" id="CHEBI:18420"/>
    </cofactor>
</comment>
<dbReference type="GO" id="GO:0030976">
    <property type="term" value="F:thiamine pyrophosphate binding"/>
    <property type="evidence" value="ECO:0007669"/>
    <property type="project" value="InterPro"/>
</dbReference>
<evidence type="ECO:0000259" key="9">
    <source>
        <dbReference type="Pfam" id="PF02776"/>
    </source>
</evidence>
<dbReference type="AlphaFoldDB" id="A0A942UBI3"/>
<comment type="cofactor">
    <cofactor evidence="2">
        <name>thiamine diphosphate</name>
        <dbReference type="ChEBI" id="CHEBI:58937"/>
    </cofactor>
</comment>
<dbReference type="InterPro" id="IPR029061">
    <property type="entry name" value="THDP-binding"/>
</dbReference>
<evidence type="ECO:0000313" key="10">
    <source>
        <dbReference type="EMBL" id="MBS4215134.1"/>
    </source>
</evidence>
<dbReference type="CDD" id="cd07035">
    <property type="entry name" value="TPP_PYR_POX_like"/>
    <property type="match status" value="1"/>
</dbReference>
<dbReference type="InterPro" id="IPR011766">
    <property type="entry name" value="TPP_enzyme_TPP-bd"/>
</dbReference>
<evidence type="ECO:0000259" key="8">
    <source>
        <dbReference type="Pfam" id="PF02775"/>
    </source>
</evidence>
<dbReference type="Gene3D" id="3.40.50.1220">
    <property type="entry name" value="TPP-binding domain"/>
    <property type="match status" value="1"/>
</dbReference>
<dbReference type="PANTHER" id="PTHR18968">
    <property type="entry name" value="THIAMINE PYROPHOSPHATE ENZYMES"/>
    <property type="match status" value="1"/>
</dbReference>